<dbReference type="InterPro" id="IPR027417">
    <property type="entry name" value="P-loop_NTPase"/>
</dbReference>
<evidence type="ECO:0000256" key="7">
    <source>
        <dbReference type="ARBA" id="ARBA00022840"/>
    </source>
</evidence>
<evidence type="ECO:0000256" key="3">
    <source>
        <dbReference type="ARBA" id="ARBA00012054"/>
    </source>
</evidence>
<dbReference type="InterPro" id="IPR031322">
    <property type="entry name" value="Shikimate/glucono_kinase"/>
</dbReference>
<proteinExistence type="inferred from homology"/>
<comment type="caution">
    <text evidence="10">The sequence shown here is derived from an EMBL/GenBank/DDBJ whole genome shotgun (WGS) entry which is preliminary data.</text>
</comment>
<dbReference type="EC" id="2.7.1.12" evidence="3 9"/>
<reference evidence="10 11" key="1">
    <citation type="submission" date="2024-02" db="EMBL/GenBank/DDBJ databases">
        <authorList>
            <person name="Saticioglu I.B."/>
        </authorList>
    </citation>
    <scope>NUCLEOTIDE SEQUENCE [LARGE SCALE GENOMIC DNA]</scope>
    <source>
        <strain evidence="10 11">Mu-80</strain>
    </source>
</reference>
<keyword evidence="11" id="KW-1185">Reference proteome</keyword>
<evidence type="ECO:0000256" key="6">
    <source>
        <dbReference type="ARBA" id="ARBA00022777"/>
    </source>
</evidence>
<keyword evidence="4 9" id="KW-0808">Transferase</keyword>
<dbReference type="PRINTS" id="PR01100">
    <property type="entry name" value="SHIKIMTKNASE"/>
</dbReference>
<evidence type="ECO:0000313" key="11">
    <source>
        <dbReference type="Proteomes" id="UP001371224"/>
    </source>
</evidence>
<dbReference type="Gene3D" id="3.40.50.300">
    <property type="entry name" value="P-loop containing nucleotide triphosphate hydrolases"/>
    <property type="match status" value="1"/>
</dbReference>
<accession>A0ABU8LD41</accession>
<dbReference type="PANTHER" id="PTHR43442">
    <property type="entry name" value="GLUCONOKINASE-RELATED"/>
    <property type="match status" value="1"/>
</dbReference>
<dbReference type="GO" id="GO:0046316">
    <property type="term" value="F:gluconokinase activity"/>
    <property type="evidence" value="ECO:0007669"/>
    <property type="project" value="UniProtKB-EC"/>
</dbReference>
<dbReference type="PANTHER" id="PTHR43442:SF3">
    <property type="entry name" value="GLUCONOKINASE-RELATED"/>
    <property type="match status" value="1"/>
</dbReference>
<keyword evidence="6 9" id="KW-0418">Kinase</keyword>
<evidence type="ECO:0000256" key="8">
    <source>
        <dbReference type="ARBA" id="ARBA00048090"/>
    </source>
</evidence>
<evidence type="ECO:0000256" key="1">
    <source>
        <dbReference type="ARBA" id="ARBA00004761"/>
    </source>
</evidence>
<keyword evidence="5 9" id="KW-0547">Nucleotide-binding</keyword>
<comment type="catalytic activity">
    <reaction evidence="8 9">
        <text>D-gluconate + ATP = 6-phospho-D-gluconate + ADP + H(+)</text>
        <dbReference type="Rhea" id="RHEA:19433"/>
        <dbReference type="ChEBI" id="CHEBI:15378"/>
        <dbReference type="ChEBI" id="CHEBI:18391"/>
        <dbReference type="ChEBI" id="CHEBI:30616"/>
        <dbReference type="ChEBI" id="CHEBI:58759"/>
        <dbReference type="ChEBI" id="CHEBI:456216"/>
        <dbReference type="EC" id="2.7.1.12"/>
    </reaction>
</comment>
<name>A0ABU8LD41_9MICO</name>
<dbReference type="InterPro" id="IPR006001">
    <property type="entry name" value="Therm_gnt_kin"/>
</dbReference>
<sequence length="164" mass="17857">MPQSHHPIVVMGVSGAGKTTIARLIGERLGMPFIDADDLHDEANVAKMSAGIPLTDEDRMPWLERVGNALSQHPTPVIACSALKRAYRDVLRGRAPRTRFVMLDADLERLASQVSHREDHFMPPALLQSQLDTLEPLEADEPGVVIQVDAGPDELVARAVDALA</sequence>
<protein>
    <recommendedName>
        <fullName evidence="3 9">Gluconokinase</fullName>
        <ecNumber evidence="3 9">2.7.1.12</ecNumber>
    </recommendedName>
</protein>
<dbReference type="Proteomes" id="UP001371224">
    <property type="component" value="Unassembled WGS sequence"/>
</dbReference>
<evidence type="ECO:0000256" key="5">
    <source>
        <dbReference type="ARBA" id="ARBA00022741"/>
    </source>
</evidence>
<dbReference type="Pfam" id="PF01202">
    <property type="entry name" value="SKI"/>
    <property type="match status" value="1"/>
</dbReference>
<comment type="similarity">
    <text evidence="2 9">Belongs to the gluconokinase GntK/GntV family.</text>
</comment>
<keyword evidence="7 9" id="KW-0067">ATP-binding</keyword>
<evidence type="ECO:0000256" key="9">
    <source>
        <dbReference type="RuleBase" id="RU363066"/>
    </source>
</evidence>
<dbReference type="CDD" id="cd02021">
    <property type="entry name" value="GntK"/>
    <property type="match status" value="1"/>
</dbReference>
<organism evidence="10 11">
    <name type="scientific">Microbacterium bandirmense</name>
    <dbReference type="NCBI Taxonomy" id="3122050"/>
    <lineage>
        <taxon>Bacteria</taxon>
        <taxon>Bacillati</taxon>
        <taxon>Actinomycetota</taxon>
        <taxon>Actinomycetes</taxon>
        <taxon>Micrococcales</taxon>
        <taxon>Microbacteriaceae</taxon>
        <taxon>Microbacterium</taxon>
    </lineage>
</organism>
<dbReference type="RefSeq" id="WP_337332753.1">
    <property type="nucleotide sequence ID" value="NZ_JBBDGM010000010.1"/>
</dbReference>
<comment type="pathway">
    <text evidence="1">Carbohydrate acid metabolism.</text>
</comment>
<evidence type="ECO:0000256" key="2">
    <source>
        <dbReference type="ARBA" id="ARBA00008420"/>
    </source>
</evidence>
<dbReference type="EMBL" id="JBBDGM010000010">
    <property type="protein sequence ID" value="MEJ1089093.1"/>
    <property type="molecule type" value="Genomic_DNA"/>
</dbReference>
<gene>
    <name evidence="10" type="ORF">WDU99_12290</name>
</gene>
<dbReference type="SUPFAM" id="SSF52540">
    <property type="entry name" value="P-loop containing nucleoside triphosphate hydrolases"/>
    <property type="match status" value="1"/>
</dbReference>
<evidence type="ECO:0000256" key="4">
    <source>
        <dbReference type="ARBA" id="ARBA00022679"/>
    </source>
</evidence>
<evidence type="ECO:0000313" key="10">
    <source>
        <dbReference type="EMBL" id="MEJ1089093.1"/>
    </source>
</evidence>
<dbReference type="NCBIfam" id="TIGR01313">
    <property type="entry name" value="therm_gnt_kin"/>
    <property type="match status" value="1"/>
</dbReference>